<sequence>MRDVAEKVRFKMWRTPDEMRAGLTSGTMQAVVVMPISTAVNLNTRGLGVRLANVMTNGLLYVISTDERIRSVADLKGHRITVPFPNDTPELVFDAVLAHHGLASEVAVDRAGTPFETIQMLLAGRIETAMVSDADGRGCQSARNIDPLSASNIGSDSYVERPGWQGVGGMNLRRTVQSYVRPVVAVIDRWPR</sequence>
<dbReference type="SUPFAM" id="SSF53850">
    <property type="entry name" value="Periplasmic binding protein-like II"/>
    <property type="match status" value="1"/>
</dbReference>
<name>A0A7W6K6A9_9HYPH</name>
<dbReference type="EMBL" id="JACIDU010000043">
    <property type="protein sequence ID" value="MBB4105986.1"/>
    <property type="molecule type" value="Genomic_DNA"/>
</dbReference>
<comment type="caution">
    <text evidence="1">The sequence shown here is derived from an EMBL/GenBank/DDBJ whole genome shotgun (WGS) entry which is preliminary data.</text>
</comment>
<proteinExistence type="predicted"/>
<dbReference type="Proteomes" id="UP000584824">
    <property type="component" value="Unassembled WGS sequence"/>
</dbReference>
<dbReference type="AlphaFoldDB" id="A0A7W6K6A9"/>
<keyword evidence="2" id="KW-1185">Reference proteome</keyword>
<evidence type="ECO:0000313" key="1">
    <source>
        <dbReference type="EMBL" id="MBB4105986.1"/>
    </source>
</evidence>
<dbReference type="RefSeq" id="WP_183795959.1">
    <property type="nucleotide sequence ID" value="NZ_JACIDU010000043.1"/>
</dbReference>
<reference evidence="1 2" key="1">
    <citation type="submission" date="2020-08" db="EMBL/GenBank/DDBJ databases">
        <title>Genomic Encyclopedia of Type Strains, Phase IV (KMG-IV): sequencing the most valuable type-strain genomes for metagenomic binning, comparative biology and taxonomic classification.</title>
        <authorList>
            <person name="Goeker M."/>
        </authorList>
    </citation>
    <scope>NUCLEOTIDE SEQUENCE [LARGE SCALE GENOMIC DNA]</scope>
    <source>
        <strain evidence="1 2">DSM 26385</strain>
    </source>
</reference>
<evidence type="ECO:0000313" key="2">
    <source>
        <dbReference type="Proteomes" id="UP000584824"/>
    </source>
</evidence>
<gene>
    <name evidence="1" type="ORF">GGQ66_004574</name>
</gene>
<dbReference type="Pfam" id="PF12974">
    <property type="entry name" value="Phosphonate-bd"/>
    <property type="match status" value="1"/>
</dbReference>
<accession>A0A7W6K6A9</accession>
<protein>
    <submittedName>
        <fullName evidence="1">ABC-type amino acid transport substrate-binding protein</fullName>
    </submittedName>
</protein>
<organism evidence="1 2">
    <name type="scientific">Allorhizobium borbori</name>
    <dbReference type="NCBI Taxonomy" id="485907"/>
    <lineage>
        <taxon>Bacteria</taxon>
        <taxon>Pseudomonadati</taxon>
        <taxon>Pseudomonadota</taxon>
        <taxon>Alphaproteobacteria</taxon>
        <taxon>Hyphomicrobiales</taxon>
        <taxon>Rhizobiaceae</taxon>
        <taxon>Rhizobium/Agrobacterium group</taxon>
        <taxon>Allorhizobium</taxon>
    </lineage>
</organism>
<dbReference type="Gene3D" id="3.40.190.10">
    <property type="entry name" value="Periplasmic binding protein-like II"/>
    <property type="match status" value="1"/>
</dbReference>